<dbReference type="PANTHER" id="PTHR30185">
    <property type="entry name" value="CRYPTIC BETA-GLUCOSIDE BGL OPERON ANTITERMINATOR"/>
    <property type="match status" value="1"/>
</dbReference>
<dbReference type="PANTHER" id="PTHR30185:SF18">
    <property type="entry name" value="TRANSCRIPTIONAL REGULATOR MTLR"/>
    <property type="match status" value="1"/>
</dbReference>
<dbReference type="InterPro" id="IPR050661">
    <property type="entry name" value="BglG_antiterminators"/>
</dbReference>
<dbReference type="InterPro" id="IPR013199">
    <property type="entry name" value="HTH_Mga_DNA-bd_dom"/>
</dbReference>
<sequence>MQTFLTKVSQKKIKMIHLLLETERWCSIEELQNELKVSSKSILNYLTDLEELFQQYPDKVILKNENNRRFSMEKQENFPIYTIYLHFYRKSYNYHLIEFMYQHPEKNLEDYADAQYTSVSTVFRYAKLLVKYFERYRITFHPFKLELEAKEQYIRSFYYYFYWHSTRTGGWPFKFPKEKIENYLLKFERIYHIQLDPLQKRVFSYWLAVILERSSFASIIVDKTDQQVIKKDPFFLLIGQWLEAIEIPLSEDEQYFLYQVIYSFGVIDGNPTYENSYAKSHEISDSLCYRTLVALENAVKKEFDFRLDTDDQELVFNFVAFHERSRFFFGNTDLFFNRSYAKEIKAENPRIYKRIKQLQKTVRKYAEKEVLQVIDNWEQLFLNYYYILDYYDLLLSAMDPIKILIQDDLHHTHRLWLMNKIHRLFGHSYLLAFYDYQTAITEVDLVISNYYLDTQDIPLLLMKNLPTERNWRQLEELLYRIAQEK</sequence>
<keyword evidence="1" id="KW-0805">Transcription regulation</keyword>
<organism evidence="5 6">
    <name type="scientific">Enterococcus faecium</name>
    <name type="common">Streptococcus faecium</name>
    <dbReference type="NCBI Taxonomy" id="1352"/>
    <lineage>
        <taxon>Bacteria</taxon>
        <taxon>Bacillati</taxon>
        <taxon>Bacillota</taxon>
        <taxon>Bacilli</taxon>
        <taxon>Lactobacillales</taxon>
        <taxon>Enterococcaceae</taxon>
        <taxon>Enterococcus</taxon>
    </lineage>
</organism>
<evidence type="ECO:0000256" key="1">
    <source>
        <dbReference type="ARBA" id="ARBA00023015"/>
    </source>
</evidence>
<proteinExistence type="predicted"/>
<dbReference type="InterPro" id="IPR036388">
    <property type="entry name" value="WH-like_DNA-bd_sf"/>
</dbReference>
<feature type="domain" description="Mga helix-turn-helix" evidence="3">
    <location>
        <begin position="77"/>
        <end position="162"/>
    </location>
</feature>
<dbReference type="Gene3D" id="3.40.50.2300">
    <property type="match status" value="1"/>
</dbReference>
<dbReference type="Pfam" id="PF08280">
    <property type="entry name" value="HTH_Mga"/>
    <property type="match status" value="1"/>
</dbReference>
<dbReference type="EMBL" id="NGKW01000002">
    <property type="protein sequence ID" value="OTN94541.1"/>
    <property type="molecule type" value="Genomic_DNA"/>
</dbReference>
<name>A0A242BGI9_ENTFC</name>
<dbReference type="Pfam" id="PF05043">
    <property type="entry name" value="Mga"/>
    <property type="match status" value="1"/>
</dbReference>
<dbReference type="Proteomes" id="UP000194885">
    <property type="component" value="Unassembled WGS sequence"/>
</dbReference>
<reference evidence="5 6" key="1">
    <citation type="submission" date="2017-05" db="EMBL/GenBank/DDBJ databases">
        <title>The Genome Sequence of Enterococcus faecium 7H8_DIV0219.</title>
        <authorList>
            <consortium name="The Broad Institute Genomics Platform"/>
            <consortium name="The Broad Institute Genomic Center for Infectious Diseases"/>
            <person name="Earl A."/>
            <person name="Manson A."/>
            <person name="Schwartman J."/>
            <person name="Gilmore M."/>
            <person name="Abouelleil A."/>
            <person name="Cao P."/>
            <person name="Chapman S."/>
            <person name="Cusick C."/>
            <person name="Shea T."/>
            <person name="Young S."/>
            <person name="Neafsey D."/>
            <person name="Nusbaum C."/>
            <person name="Birren B."/>
        </authorList>
    </citation>
    <scope>NUCLEOTIDE SEQUENCE [LARGE SCALE GENOMIC DNA]</scope>
    <source>
        <strain evidence="5 6">7H8_DIV0219</strain>
    </source>
</reference>
<comment type="caution">
    <text evidence="5">The sequence shown here is derived from an EMBL/GenBank/DDBJ whole genome shotgun (WGS) entry which is preliminary data.</text>
</comment>
<evidence type="ECO:0000259" key="3">
    <source>
        <dbReference type="Pfam" id="PF05043"/>
    </source>
</evidence>
<gene>
    <name evidence="5" type="ORF">A5810_000784</name>
</gene>
<dbReference type="Gene3D" id="1.10.10.10">
    <property type="entry name" value="Winged helix-like DNA-binding domain superfamily/Winged helix DNA-binding domain"/>
    <property type="match status" value="1"/>
</dbReference>
<evidence type="ECO:0000313" key="5">
    <source>
        <dbReference type="EMBL" id="OTN94541.1"/>
    </source>
</evidence>
<evidence type="ECO:0000256" key="2">
    <source>
        <dbReference type="ARBA" id="ARBA00023163"/>
    </source>
</evidence>
<keyword evidence="2" id="KW-0804">Transcription</keyword>
<feature type="domain" description="M protein trans-acting positive regulator (MGA) HTH" evidence="4">
    <location>
        <begin position="7"/>
        <end position="55"/>
    </location>
</feature>
<evidence type="ECO:0000259" key="4">
    <source>
        <dbReference type="Pfam" id="PF08280"/>
    </source>
</evidence>
<protein>
    <submittedName>
        <fullName evidence="5">M protein trans-acting positive regulator</fullName>
    </submittedName>
</protein>
<dbReference type="RefSeq" id="WP_086323084.1">
    <property type="nucleotide sequence ID" value="NZ_NGKW01000002.1"/>
</dbReference>
<dbReference type="InterPro" id="IPR007737">
    <property type="entry name" value="Mga_HTH"/>
</dbReference>
<accession>A0A242BGI9</accession>
<dbReference type="AlphaFoldDB" id="A0A242BGI9"/>
<evidence type="ECO:0000313" key="6">
    <source>
        <dbReference type="Proteomes" id="UP000194885"/>
    </source>
</evidence>